<dbReference type="EMBL" id="JAWQEG010004601">
    <property type="protein sequence ID" value="KAK3860928.1"/>
    <property type="molecule type" value="Genomic_DNA"/>
</dbReference>
<keyword evidence="8" id="KW-1185">Reference proteome</keyword>
<dbReference type="InterPro" id="IPR013818">
    <property type="entry name" value="Lipase"/>
</dbReference>
<dbReference type="GO" id="GO:0005615">
    <property type="term" value="C:extracellular space"/>
    <property type="evidence" value="ECO:0007669"/>
    <property type="project" value="TreeGrafter"/>
</dbReference>
<name>A0AAE1ETE1_PETCI</name>
<dbReference type="PANTHER" id="PTHR11610:SF178">
    <property type="entry name" value="LIPASE MEMBER H-A-LIKE PROTEIN"/>
    <property type="match status" value="1"/>
</dbReference>
<dbReference type="Proteomes" id="UP001286313">
    <property type="component" value="Unassembled WGS sequence"/>
</dbReference>
<evidence type="ECO:0000256" key="2">
    <source>
        <dbReference type="ARBA" id="ARBA00010701"/>
    </source>
</evidence>
<keyword evidence="5" id="KW-0472">Membrane</keyword>
<dbReference type="SUPFAM" id="SSF53474">
    <property type="entry name" value="alpha/beta-Hydrolases"/>
    <property type="match status" value="1"/>
</dbReference>
<evidence type="ECO:0000256" key="5">
    <source>
        <dbReference type="SAM" id="Phobius"/>
    </source>
</evidence>
<evidence type="ECO:0000313" key="7">
    <source>
        <dbReference type="EMBL" id="KAK3860928.1"/>
    </source>
</evidence>
<dbReference type="AlphaFoldDB" id="A0AAE1ETE1"/>
<dbReference type="Pfam" id="PF00151">
    <property type="entry name" value="Lipase"/>
    <property type="match status" value="1"/>
</dbReference>
<keyword evidence="5" id="KW-0812">Transmembrane</keyword>
<dbReference type="PRINTS" id="PR00821">
    <property type="entry name" value="TAGLIPASE"/>
</dbReference>
<dbReference type="Gene3D" id="3.40.50.1820">
    <property type="entry name" value="alpha/beta hydrolase"/>
    <property type="match status" value="1"/>
</dbReference>
<dbReference type="GO" id="GO:0016042">
    <property type="term" value="P:lipid catabolic process"/>
    <property type="evidence" value="ECO:0007669"/>
    <property type="project" value="TreeGrafter"/>
</dbReference>
<dbReference type="InterPro" id="IPR029058">
    <property type="entry name" value="AB_hydrolase_fold"/>
</dbReference>
<evidence type="ECO:0000256" key="3">
    <source>
        <dbReference type="ARBA" id="ARBA00022525"/>
    </source>
</evidence>
<dbReference type="PANTHER" id="PTHR11610">
    <property type="entry name" value="LIPASE"/>
    <property type="match status" value="1"/>
</dbReference>
<organism evidence="7 8">
    <name type="scientific">Petrolisthes cinctipes</name>
    <name type="common">Flat porcelain crab</name>
    <dbReference type="NCBI Taxonomy" id="88211"/>
    <lineage>
        <taxon>Eukaryota</taxon>
        <taxon>Metazoa</taxon>
        <taxon>Ecdysozoa</taxon>
        <taxon>Arthropoda</taxon>
        <taxon>Crustacea</taxon>
        <taxon>Multicrustacea</taxon>
        <taxon>Malacostraca</taxon>
        <taxon>Eumalacostraca</taxon>
        <taxon>Eucarida</taxon>
        <taxon>Decapoda</taxon>
        <taxon>Pleocyemata</taxon>
        <taxon>Anomura</taxon>
        <taxon>Galatheoidea</taxon>
        <taxon>Porcellanidae</taxon>
        <taxon>Petrolisthes</taxon>
    </lineage>
</organism>
<reference evidence="7" key="1">
    <citation type="submission" date="2023-10" db="EMBL/GenBank/DDBJ databases">
        <title>Genome assemblies of two species of porcelain crab, Petrolisthes cinctipes and Petrolisthes manimaculis (Anomura: Porcellanidae).</title>
        <authorList>
            <person name="Angst P."/>
        </authorList>
    </citation>
    <scope>NUCLEOTIDE SEQUENCE</scope>
    <source>
        <strain evidence="7">PB745_01</strain>
        <tissue evidence="7">Gill</tissue>
    </source>
</reference>
<dbReference type="InterPro" id="IPR000734">
    <property type="entry name" value="TAG_lipase"/>
</dbReference>
<comment type="caution">
    <text evidence="7">The sequence shown here is derived from an EMBL/GenBank/DDBJ whole genome shotgun (WGS) entry which is preliminary data.</text>
</comment>
<comment type="subcellular location">
    <subcellularLocation>
        <location evidence="1">Secreted</location>
    </subcellularLocation>
</comment>
<keyword evidence="5" id="KW-1133">Transmembrane helix</keyword>
<gene>
    <name evidence="7" type="ORF">Pcinc_033057</name>
</gene>
<evidence type="ECO:0000313" key="8">
    <source>
        <dbReference type="Proteomes" id="UP001286313"/>
    </source>
</evidence>
<evidence type="ECO:0000259" key="6">
    <source>
        <dbReference type="Pfam" id="PF00151"/>
    </source>
</evidence>
<comment type="similarity">
    <text evidence="2 4">Belongs to the AB hydrolase superfamily. Lipase family.</text>
</comment>
<feature type="transmembrane region" description="Helical" evidence="5">
    <location>
        <begin position="6"/>
        <end position="24"/>
    </location>
</feature>
<feature type="domain" description="Lipase" evidence="6">
    <location>
        <begin position="36"/>
        <end position="289"/>
    </location>
</feature>
<keyword evidence="3" id="KW-0964">Secreted</keyword>
<dbReference type="GO" id="GO:0016298">
    <property type="term" value="F:lipase activity"/>
    <property type="evidence" value="ECO:0007669"/>
    <property type="project" value="InterPro"/>
</dbReference>
<protein>
    <recommendedName>
        <fullName evidence="6">Lipase domain-containing protein</fullName>
    </recommendedName>
</protein>
<sequence>MNGKQIVLGAVAVAVVAFLTIKVYPNFPSGRLGVLFYFTASSHHERQEFQATKEGIMTLPLDASTPINVIIHGYTESSIRPWVVNLTNALLSRDPSSVVMLVDYYDLTTISRPYMMENARNIAQSTAHLLDLLVKNRGIKLSNIHVMGFSLGGRISGLVGARVKTGKIGRITGIDASYPWLPPVTNEEYLDAEDATLVVNLRTSLIGSRSPPAHVDFYANGGTGQPGCQKWYYFGPVQEVCNHYLSVKLMTEAVENSDKIIFPACKCPNWESFQNNTCTCEVINHFGLNTDPSIQGSFYFRTNMEPPYSRPLD</sequence>
<accession>A0AAE1ETE1</accession>
<evidence type="ECO:0000256" key="4">
    <source>
        <dbReference type="RuleBase" id="RU004262"/>
    </source>
</evidence>
<evidence type="ECO:0000256" key="1">
    <source>
        <dbReference type="ARBA" id="ARBA00004613"/>
    </source>
</evidence>
<proteinExistence type="inferred from homology"/>